<feature type="transmembrane region" description="Helical" evidence="1">
    <location>
        <begin position="173"/>
        <end position="193"/>
    </location>
</feature>
<feature type="transmembrane region" description="Helical" evidence="1">
    <location>
        <begin position="214"/>
        <end position="232"/>
    </location>
</feature>
<dbReference type="PATRIC" id="fig|1473.5.peg.4140"/>
<evidence type="ECO:0000313" key="3">
    <source>
        <dbReference type="Proteomes" id="UP000036780"/>
    </source>
</evidence>
<accession>A0A0L0QRG6</accession>
<reference evidence="3" key="1">
    <citation type="submission" date="2015-07" db="EMBL/GenBank/DDBJ databases">
        <title>Fjat-10053 dsm26.</title>
        <authorList>
            <person name="Liu B."/>
            <person name="Wang J."/>
            <person name="Zhu Y."/>
            <person name="Liu G."/>
            <person name="Chen Q."/>
            <person name="Chen Z."/>
            <person name="Lan J."/>
            <person name="Che J."/>
            <person name="Ge C."/>
            <person name="Shi H."/>
            <person name="Pan Z."/>
            <person name="Liu X."/>
        </authorList>
    </citation>
    <scope>NUCLEOTIDE SEQUENCE [LARGE SCALE GENOMIC DNA]</scope>
    <source>
        <strain evidence="3">DSM 26</strain>
    </source>
</reference>
<evidence type="ECO:0008006" key="4">
    <source>
        <dbReference type="Google" id="ProtNLM"/>
    </source>
</evidence>
<feature type="transmembrane region" description="Helical" evidence="1">
    <location>
        <begin position="54"/>
        <end position="85"/>
    </location>
</feature>
<dbReference type="PANTHER" id="PTHR41324:SF1">
    <property type="entry name" value="DUF2232 DOMAIN-CONTAINING PROTEIN"/>
    <property type="match status" value="1"/>
</dbReference>
<evidence type="ECO:0000256" key="1">
    <source>
        <dbReference type="SAM" id="Phobius"/>
    </source>
</evidence>
<dbReference type="PANTHER" id="PTHR41324">
    <property type="entry name" value="MEMBRANE PROTEIN-RELATED"/>
    <property type="match status" value="1"/>
</dbReference>
<feature type="transmembrane region" description="Helical" evidence="1">
    <location>
        <begin position="106"/>
        <end position="127"/>
    </location>
</feature>
<feature type="transmembrane region" description="Helical" evidence="1">
    <location>
        <begin position="278"/>
        <end position="300"/>
    </location>
</feature>
<dbReference type="GeneID" id="66873104"/>
<organism evidence="2 3">
    <name type="scientific">Virgibacillus pantothenticus</name>
    <dbReference type="NCBI Taxonomy" id="1473"/>
    <lineage>
        <taxon>Bacteria</taxon>
        <taxon>Bacillati</taxon>
        <taxon>Bacillota</taxon>
        <taxon>Bacilli</taxon>
        <taxon>Bacillales</taxon>
        <taxon>Bacillaceae</taxon>
        <taxon>Virgibacillus</taxon>
    </lineage>
</organism>
<dbReference type="RefSeq" id="WP_050350608.1">
    <property type="nucleotide sequence ID" value="NZ_BOSN01000007.1"/>
</dbReference>
<comment type="caution">
    <text evidence="2">The sequence shown here is derived from an EMBL/GenBank/DDBJ whole genome shotgun (WGS) entry which is preliminary data.</text>
</comment>
<keyword evidence="1" id="KW-0812">Transmembrane</keyword>
<sequence>MNQSKKQVDGAMFTALFIIILLTGIFIPFLTPITIFILPLPFVLYTARHGWKPALIMAVAAILLSILLGTIVTLPFAVPAVIGGIMIGEAIHKNISAYETWARGTFGYIIGLLFAFVFIQLVLQVNIVEEFQQVMDESLARSTSIMEQFGNPEQADVVKETMEQLLEGLTNLLPFYLLIASVFQALISQWISYKVMNRIEKRELRFPPFRSLRFPSSTLFIYLFVLLAAFMITDTDSGTLTMAIQNLLVIAQMVLTIQGFSFLFFYTHYKKMSKAFPIIFVVIVFLMPTFMFIIRFIGILDIGMNLRERLGQK</sequence>
<protein>
    <recommendedName>
        <fullName evidence="4">DUF2232 domain-containing protein</fullName>
    </recommendedName>
</protein>
<feature type="transmembrane region" description="Helical" evidence="1">
    <location>
        <begin position="244"/>
        <end position="266"/>
    </location>
</feature>
<name>A0A0L0QRG6_VIRPA</name>
<keyword evidence="1" id="KW-0472">Membrane</keyword>
<feature type="transmembrane region" description="Helical" evidence="1">
    <location>
        <begin position="12"/>
        <end position="42"/>
    </location>
</feature>
<keyword evidence="3" id="KW-1185">Reference proteome</keyword>
<dbReference type="AlphaFoldDB" id="A0A0L0QRG6"/>
<dbReference type="InterPro" id="IPR018710">
    <property type="entry name" value="DUF2232"/>
</dbReference>
<gene>
    <name evidence="2" type="ORF">AFK71_05755</name>
</gene>
<keyword evidence="1" id="KW-1133">Transmembrane helix</keyword>
<dbReference type="Proteomes" id="UP000036780">
    <property type="component" value="Unassembled WGS sequence"/>
</dbReference>
<dbReference type="EMBL" id="LGTO01000005">
    <property type="protein sequence ID" value="KNE21194.1"/>
    <property type="molecule type" value="Genomic_DNA"/>
</dbReference>
<evidence type="ECO:0000313" key="2">
    <source>
        <dbReference type="EMBL" id="KNE21194.1"/>
    </source>
</evidence>
<dbReference type="Pfam" id="PF09991">
    <property type="entry name" value="DUF2232"/>
    <property type="match status" value="1"/>
</dbReference>
<proteinExistence type="predicted"/>